<dbReference type="PANTHER" id="PTHR31447:SF0">
    <property type="entry name" value="HYDROXYPROLINE-RICH GLYCOPROTEIN FAMILY PROTEIN"/>
    <property type="match status" value="1"/>
</dbReference>
<feature type="compositionally biased region" description="Polar residues" evidence="2">
    <location>
        <begin position="262"/>
        <end position="286"/>
    </location>
</feature>
<feature type="region of interest" description="Disordered" evidence="2">
    <location>
        <begin position="201"/>
        <end position="286"/>
    </location>
</feature>
<feature type="region of interest" description="Disordered" evidence="2">
    <location>
        <begin position="588"/>
        <end position="707"/>
    </location>
</feature>
<dbReference type="GO" id="GO:0032451">
    <property type="term" value="F:demethylase activity"/>
    <property type="evidence" value="ECO:0007669"/>
    <property type="project" value="InterPro"/>
</dbReference>
<evidence type="ECO:0000256" key="1">
    <source>
        <dbReference type="ARBA" id="ARBA00007879"/>
    </source>
</evidence>
<sequence length="778" mass="83992">MAMPSGNAVMPEKLQFPAGGGAASGGSEIQYRHQQWFVDERDGFIGWLRSEFAAANAIIDSLCHHLRVVGEPGEYDMVVGAIQQRRCNWTQVLLMQQYFSVSEVVYALQQVAWRRQQRFVDPAKTGSKEFRKFGSGFRQGQNRTEASKEGYNSRNEVAKEGYNSRNEAAKEGYSSNGGSFGREINAVAVAGGVEKGTRVIDKNGELNSGGKVGTMDNNSIASPEESKDAVTNDQLDGILNGSGNSQGSLSSSECEAAGVNEECTSNSEGNDSHSMQNQNQNASTMGKTFTGNEMFDGKMVNVVDGLKLYEDLIDGTEVSKLVSLVNDLRVAGKRGQFQGSQTFVVSKRPIKGRGREMIQLGVPIADAPPDVDNVTGISKDKKVESIPSLFQDIIERLAASQVMTVKPDACVVDFFNEGDHSQPNSCPPWFGRPVYTLFLTECDITFGRIIVSDHPGDYRGAVKLSLVPGSLLVMQGKSTDLAKHALPSIPKQRVLVTFTKSQPKSSLPSDSQRLGPPVTSHWTPPPSRTPNHMRHQLGPKHYPTVPATGVLPAPPSIRAPPNGMQTLFVPAAVAPPISFPTAVPIPPGSTGWASAPQRHPPPRMPVPGTGVFLPPPGSGTTSSQHLPDGNLNGETTSATPGKESWKSNHNTTNSSPKDKVDGNMVGKECNGNADGTEGEEDVVGKDDESEIPSPGRVAPSLKATPSPRLDEEPLNHVISHRDLAQANVPCLSETESFKTPILLAWHIRYECFPIKQEPIGTQNHNTEQIIDIRRVQLP</sequence>
<accession>A0A4D6LL53</accession>
<reference evidence="3 4" key="1">
    <citation type="submission" date="2019-04" db="EMBL/GenBank/DDBJ databases">
        <title>An improved genome assembly and genetic linkage map for asparagus bean, Vigna unguiculata ssp. sesquipedialis.</title>
        <authorList>
            <person name="Xia Q."/>
            <person name="Zhang R."/>
            <person name="Dong Y."/>
        </authorList>
    </citation>
    <scope>NUCLEOTIDE SEQUENCE [LARGE SCALE GENOMIC DNA]</scope>
    <source>
        <tissue evidence="3">Leaf</tissue>
    </source>
</reference>
<comment type="similarity">
    <text evidence="1">Belongs to the alkB family.</text>
</comment>
<gene>
    <name evidence="3" type="ORF">DEO72_LG4g447</name>
</gene>
<feature type="compositionally biased region" description="Polar residues" evidence="2">
    <location>
        <begin position="138"/>
        <end position="155"/>
    </location>
</feature>
<feature type="compositionally biased region" description="Polar residues" evidence="2">
    <location>
        <begin position="500"/>
        <end position="512"/>
    </location>
</feature>
<dbReference type="EMBL" id="CP039348">
    <property type="protein sequence ID" value="QCD89502.1"/>
    <property type="molecule type" value="Genomic_DNA"/>
</dbReference>
<evidence type="ECO:0000256" key="2">
    <source>
        <dbReference type="SAM" id="MobiDB-lite"/>
    </source>
</evidence>
<dbReference type="Proteomes" id="UP000501690">
    <property type="component" value="Linkage Group LG4"/>
</dbReference>
<feature type="region of interest" description="Disordered" evidence="2">
    <location>
        <begin position="131"/>
        <end position="177"/>
    </location>
</feature>
<feature type="region of interest" description="Disordered" evidence="2">
    <location>
        <begin position="500"/>
        <end position="537"/>
    </location>
</feature>
<dbReference type="InterPro" id="IPR044842">
    <property type="entry name" value="ALKBH9B/ALKBH10B-like"/>
</dbReference>
<dbReference type="SUPFAM" id="SSF51197">
    <property type="entry name" value="Clavaminate synthase-like"/>
    <property type="match status" value="1"/>
</dbReference>
<dbReference type="Gene3D" id="2.60.120.590">
    <property type="entry name" value="Alpha-ketoglutarate-dependent dioxygenase AlkB-like"/>
    <property type="match status" value="1"/>
</dbReference>
<protein>
    <submittedName>
        <fullName evidence="3">Alkylated DNA repair protein alkB-like protein 8</fullName>
    </submittedName>
</protein>
<proteinExistence type="inferred from homology"/>
<organism evidence="3 4">
    <name type="scientific">Vigna unguiculata</name>
    <name type="common">Cowpea</name>
    <dbReference type="NCBI Taxonomy" id="3917"/>
    <lineage>
        <taxon>Eukaryota</taxon>
        <taxon>Viridiplantae</taxon>
        <taxon>Streptophyta</taxon>
        <taxon>Embryophyta</taxon>
        <taxon>Tracheophyta</taxon>
        <taxon>Spermatophyta</taxon>
        <taxon>Magnoliopsida</taxon>
        <taxon>eudicotyledons</taxon>
        <taxon>Gunneridae</taxon>
        <taxon>Pentapetalae</taxon>
        <taxon>rosids</taxon>
        <taxon>fabids</taxon>
        <taxon>Fabales</taxon>
        <taxon>Fabaceae</taxon>
        <taxon>Papilionoideae</taxon>
        <taxon>50 kb inversion clade</taxon>
        <taxon>NPAAA clade</taxon>
        <taxon>indigoferoid/millettioid clade</taxon>
        <taxon>Phaseoleae</taxon>
        <taxon>Vigna</taxon>
    </lineage>
</organism>
<evidence type="ECO:0000313" key="4">
    <source>
        <dbReference type="Proteomes" id="UP000501690"/>
    </source>
</evidence>
<name>A0A4D6LL53_VIGUN</name>
<keyword evidence="4" id="KW-1185">Reference proteome</keyword>
<dbReference type="GO" id="GO:0003729">
    <property type="term" value="F:mRNA binding"/>
    <property type="evidence" value="ECO:0007669"/>
    <property type="project" value="InterPro"/>
</dbReference>
<dbReference type="GO" id="GO:0006402">
    <property type="term" value="P:mRNA catabolic process"/>
    <property type="evidence" value="ECO:0007669"/>
    <property type="project" value="InterPro"/>
</dbReference>
<dbReference type="PANTHER" id="PTHR31447">
    <property type="entry name" value="HYDROXYPROLINE-RICH GLYCOPROTEIN FAMILY PROTEIN-RELATED"/>
    <property type="match status" value="1"/>
</dbReference>
<dbReference type="InterPro" id="IPR037151">
    <property type="entry name" value="AlkB-like_sf"/>
</dbReference>
<evidence type="ECO:0000313" key="3">
    <source>
        <dbReference type="EMBL" id="QCD89502.1"/>
    </source>
</evidence>
<dbReference type="AlphaFoldDB" id="A0A4D6LL53"/>
<feature type="compositionally biased region" description="Low complexity" evidence="2">
    <location>
        <begin position="239"/>
        <end position="252"/>
    </location>
</feature>